<accession>A0ABU4ZXS1</accession>
<feature type="domain" description="TniQ" evidence="1">
    <location>
        <begin position="18"/>
        <end position="140"/>
    </location>
</feature>
<gene>
    <name evidence="2" type="ORF">RFM42_02220</name>
</gene>
<dbReference type="Proteomes" id="UP001285154">
    <property type="component" value="Unassembled WGS sequence"/>
</dbReference>
<keyword evidence="3" id="KW-1185">Reference proteome</keyword>
<organism evidence="2 3">
    <name type="scientific">Mesorhizobium vachelliae</name>
    <dbReference type="NCBI Taxonomy" id="3072309"/>
    <lineage>
        <taxon>Bacteria</taxon>
        <taxon>Pseudomonadati</taxon>
        <taxon>Pseudomonadota</taxon>
        <taxon>Alphaproteobacteria</taxon>
        <taxon>Hyphomicrobiales</taxon>
        <taxon>Phyllobacteriaceae</taxon>
        <taxon>Mesorhizobium</taxon>
    </lineage>
</organism>
<sequence>MEDTLQPIETFAQMEAFPLRVVPHPMEPSHALFARTVERNLRGAVSAFGFAAGLPYSHRVANLALSEVARLCKADPGKLAFSSPTFDGNWTWLMGQRLRRGDLSFGRRRWCPRCFRETAVHRAWWDIDEVTCCPVHLCELVESCPCGSAVTWRTSGYFNCGCGRRLEFAPAQPVPPEECLADAYIIGRLARDAPPCPLLDPLPLDEAIATMMAVGRFGLDPHLRGHLTGTPSQRLRRILSKGFSILSDPDDGFPAAIAAAESSRPEIGTFVPPVYSDEFRYWLVLDQPGGLEGALSRFFDNTLSSDDPRLPYGHFTYREADQVCCVEFGTVKAVMRQRRAKAGLACLPLPRSVDPEFVRSFAADLASGITLREAALELGISLREARKLVDGNRLATVIDPEPGLRCVIRGDGPGLLMGWPDRRRCQ</sequence>
<dbReference type="Pfam" id="PF06527">
    <property type="entry name" value="TniQ"/>
    <property type="match status" value="1"/>
</dbReference>
<reference evidence="2 3" key="1">
    <citation type="submission" date="2023-08" db="EMBL/GenBank/DDBJ databases">
        <title>Implementing the SeqCode for naming new Mesorhizobium species isolated from Vachellia karroo root nodules.</title>
        <authorList>
            <person name="Van Lill M."/>
        </authorList>
    </citation>
    <scope>NUCLEOTIDE SEQUENCE [LARGE SCALE GENOMIC DNA]</scope>
    <source>
        <strain evidence="2 3">VK25D</strain>
    </source>
</reference>
<evidence type="ECO:0000259" key="1">
    <source>
        <dbReference type="Pfam" id="PF06527"/>
    </source>
</evidence>
<name>A0ABU4ZXS1_9HYPH</name>
<evidence type="ECO:0000313" key="3">
    <source>
        <dbReference type="Proteomes" id="UP001285154"/>
    </source>
</evidence>
<proteinExistence type="predicted"/>
<dbReference type="InterPro" id="IPR009492">
    <property type="entry name" value="TniQ"/>
</dbReference>
<dbReference type="RefSeq" id="WP_320245183.1">
    <property type="nucleotide sequence ID" value="NZ_JAVIIQ010000001.1"/>
</dbReference>
<dbReference type="EMBL" id="JAVIIQ010000001">
    <property type="protein sequence ID" value="MDX8529777.1"/>
    <property type="molecule type" value="Genomic_DNA"/>
</dbReference>
<comment type="caution">
    <text evidence="2">The sequence shown here is derived from an EMBL/GenBank/DDBJ whole genome shotgun (WGS) entry which is preliminary data.</text>
</comment>
<protein>
    <submittedName>
        <fullName evidence="2">TniQ family protein</fullName>
    </submittedName>
</protein>
<evidence type="ECO:0000313" key="2">
    <source>
        <dbReference type="EMBL" id="MDX8529777.1"/>
    </source>
</evidence>